<protein>
    <recommendedName>
        <fullName evidence="1">TRAF1-6 MATH domain-containing protein</fullName>
    </recommendedName>
</protein>
<proteinExistence type="predicted"/>
<keyword evidence="3" id="KW-1185">Reference proteome</keyword>
<reference evidence="2 3" key="1">
    <citation type="journal article" date="2023" name="Arcadia Sci">
        <title>De novo assembly of a long-read Amblyomma americanum tick genome.</title>
        <authorList>
            <person name="Chou S."/>
            <person name="Poskanzer K.E."/>
            <person name="Rollins M."/>
            <person name="Thuy-Boun P.S."/>
        </authorList>
    </citation>
    <scope>NUCLEOTIDE SEQUENCE [LARGE SCALE GENOMIC DNA]</scope>
    <source>
        <strain evidence="2">F_SG_1</strain>
        <tissue evidence="2">Salivary glands</tissue>
    </source>
</reference>
<dbReference type="Proteomes" id="UP001321473">
    <property type="component" value="Unassembled WGS sequence"/>
</dbReference>
<dbReference type="Pfam" id="PF21355">
    <property type="entry name" value="TRAF-mep_MATH"/>
    <property type="match status" value="1"/>
</dbReference>
<accession>A0AAQ4DER1</accession>
<name>A0AAQ4DER1_AMBAM</name>
<organism evidence="2 3">
    <name type="scientific">Amblyomma americanum</name>
    <name type="common">Lone star tick</name>
    <dbReference type="NCBI Taxonomy" id="6943"/>
    <lineage>
        <taxon>Eukaryota</taxon>
        <taxon>Metazoa</taxon>
        <taxon>Ecdysozoa</taxon>
        <taxon>Arthropoda</taxon>
        <taxon>Chelicerata</taxon>
        <taxon>Arachnida</taxon>
        <taxon>Acari</taxon>
        <taxon>Parasitiformes</taxon>
        <taxon>Ixodida</taxon>
        <taxon>Ixodoidea</taxon>
        <taxon>Ixodidae</taxon>
        <taxon>Amblyomminae</taxon>
        <taxon>Amblyomma</taxon>
    </lineage>
</organism>
<gene>
    <name evidence="2" type="ORF">V5799_027781</name>
</gene>
<evidence type="ECO:0000313" key="3">
    <source>
        <dbReference type="Proteomes" id="UP001321473"/>
    </source>
</evidence>
<dbReference type="Gene3D" id="2.60.210.10">
    <property type="entry name" value="Apoptosis, Tumor Necrosis Factor Receptor Associated Protein 2, Chain A"/>
    <property type="match status" value="1"/>
</dbReference>
<feature type="domain" description="TRAF1-6 MATH" evidence="1">
    <location>
        <begin position="64"/>
        <end position="167"/>
    </location>
</feature>
<sequence length="173" mass="19693">MRELNSAELLGREVKCWNRGSGCGAVLPASKIAQHFQTECVKSLREEALRKGFTVYQGDKIYLLGYYLSPGVYLQKQSETVTLHARIRLNMGDMDDVVHWPFTKTVKLRVLHPTRWAEREINETLSGRVSGSERPDESSTAAIYTTSSLNLDDLINDGYVERDELRVEFELLP</sequence>
<dbReference type="EMBL" id="JARKHS020031697">
    <property type="protein sequence ID" value="KAK8760951.1"/>
    <property type="molecule type" value="Genomic_DNA"/>
</dbReference>
<dbReference type="InterPro" id="IPR049342">
    <property type="entry name" value="TRAF1-6_MATH_dom"/>
</dbReference>
<evidence type="ECO:0000259" key="1">
    <source>
        <dbReference type="Pfam" id="PF21355"/>
    </source>
</evidence>
<dbReference type="InterPro" id="IPR008974">
    <property type="entry name" value="TRAF-like"/>
</dbReference>
<evidence type="ECO:0000313" key="2">
    <source>
        <dbReference type="EMBL" id="KAK8760951.1"/>
    </source>
</evidence>
<dbReference type="AlphaFoldDB" id="A0AAQ4DER1"/>
<comment type="caution">
    <text evidence="2">The sequence shown here is derived from an EMBL/GenBank/DDBJ whole genome shotgun (WGS) entry which is preliminary data.</text>
</comment>